<accession>A0A934I644</accession>
<evidence type="ECO:0000313" key="2">
    <source>
        <dbReference type="Proteomes" id="UP000645966"/>
    </source>
</evidence>
<comment type="caution">
    <text evidence="1">The sequence shown here is derived from an EMBL/GenBank/DDBJ whole genome shotgun (WGS) entry which is preliminary data.</text>
</comment>
<reference evidence="1" key="1">
    <citation type="submission" date="2020-12" db="EMBL/GenBank/DDBJ databases">
        <title>Genome public.</title>
        <authorList>
            <person name="Sun Q."/>
        </authorList>
    </citation>
    <scope>NUCLEOTIDE SEQUENCE</scope>
    <source>
        <strain evidence="1">CCM 8863</strain>
    </source>
</reference>
<dbReference type="Pfam" id="PF21893">
    <property type="entry name" value="DUF6918"/>
    <property type="match status" value="1"/>
</dbReference>
<organism evidence="1 2">
    <name type="scientific">Corynebacterium meridianum</name>
    <dbReference type="NCBI Taxonomy" id="2765363"/>
    <lineage>
        <taxon>Bacteria</taxon>
        <taxon>Bacillati</taxon>
        <taxon>Actinomycetota</taxon>
        <taxon>Actinomycetes</taxon>
        <taxon>Mycobacteriales</taxon>
        <taxon>Corynebacteriaceae</taxon>
        <taxon>Corynebacterium</taxon>
    </lineage>
</organism>
<gene>
    <name evidence="1" type="ORF">JDV75_08220</name>
</gene>
<dbReference type="AlphaFoldDB" id="A0A934I644"/>
<dbReference type="EMBL" id="JAEIOS010000013">
    <property type="protein sequence ID" value="MBI8989746.1"/>
    <property type="molecule type" value="Genomic_DNA"/>
</dbReference>
<keyword evidence="2" id="KW-1185">Reference proteome</keyword>
<sequence length="147" mass="15479">MTDLKSTLTGANRDAVVSDMAAFIESSVSGLSGFTGMAIKGAVGAARKADQNVISKGVNRLLPEFADALDPHWRSYRENGAHSGFGDYLEEHHTEVTDSILAVADRNADSIDQPAVAKVYSSVRGKLTGIINDHLGGLGSVIEKHAA</sequence>
<dbReference type="Proteomes" id="UP000645966">
    <property type="component" value="Unassembled WGS sequence"/>
</dbReference>
<dbReference type="RefSeq" id="WP_198738781.1">
    <property type="nucleotide sequence ID" value="NZ_JAEIOS010000013.1"/>
</dbReference>
<dbReference type="InterPro" id="IPR054211">
    <property type="entry name" value="DUF6918"/>
</dbReference>
<proteinExistence type="predicted"/>
<protein>
    <submittedName>
        <fullName evidence="1">Uncharacterized protein</fullName>
    </submittedName>
</protein>
<name>A0A934I644_9CORY</name>
<evidence type="ECO:0000313" key="1">
    <source>
        <dbReference type="EMBL" id="MBI8989746.1"/>
    </source>
</evidence>